<keyword evidence="5 10" id="KW-0346">Stress response</keyword>
<dbReference type="NCBIfam" id="NF010738">
    <property type="entry name" value="PRK14140.1"/>
    <property type="match status" value="1"/>
</dbReference>
<evidence type="ECO:0000256" key="11">
    <source>
        <dbReference type="RuleBase" id="RU000639"/>
    </source>
</evidence>
<dbReference type="AlphaFoldDB" id="A0A918WQQ4"/>
<name>A0A918WQQ4_9BACT</name>
<comment type="caution">
    <text evidence="14">The sequence shown here is derived from an EMBL/GenBank/DDBJ whole genome shotgun (WGS) entry which is preliminary data.</text>
</comment>
<feature type="compositionally biased region" description="Low complexity" evidence="13">
    <location>
        <begin position="21"/>
        <end position="38"/>
    </location>
</feature>
<reference evidence="14" key="1">
    <citation type="journal article" date="2014" name="Int. J. Syst. Evol. Microbiol.">
        <title>Complete genome sequence of Corynebacterium casei LMG S-19264T (=DSM 44701T), isolated from a smear-ripened cheese.</title>
        <authorList>
            <consortium name="US DOE Joint Genome Institute (JGI-PGF)"/>
            <person name="Walter F."/>
            <person name="Albersmeier A."/>
            <person name="Kalinowski J."/>
            <person name="Ruckert C."/>
        </authorList>
    </citation>
    <scope>NUCLEOTIDE SEQUENCE</scope>
    <source>
        <strain evidence="14">KCTC 12988</strain>
    </source>
</reference>
<dbReference type="InterPro" id="IPR013805">
    <property type="entry name" value="GrpE_CC"/>
</dbReference>
<dbReference type="PRINTS" id="PR00773">
    <property type="entry name" value="GRPEPROTEIN"/>
</dbReference>
<dbReference type="FunFam" id="2.30.22.10:FF:000001">
    <property type="entry name" value="Protein GrpE"/>
    <property type="match status" value="1"/>
</dbReference>
<evidence type="ECO:0000256" key="3">
    <source>
        <dbReference type="ARBA" id="ARBA00011738"/>
    </source>
</evidence>
<evidence type="ECO:0000256" key="10">
    <source>
        <dbReference type="HAMAP-Rule" id="MF_01151"/>
    </source>
</evidence>
<evidence type="ECO:0000256" key="5">
    <source>
        <dbReference type="ARBA" id="ARBA00023016"/>
    </source>
</evidence>
<dbReference type="GO" id="GO:0042803">
    <property type="term" value="F:protein homodimerization activity"/>
    <property type="evidence" value="ECO:0007669"/>
    <property type="project" value="InterPro"/>
</dbReference>
<reference evidence="14" key="2">
    <citation type="submission" date="2020-09" db="EMBL/GenBank/DDBJ databases">
        <authorList>
            <person name="Sun Q."/>
            <person name="Kim S."/>
        </authorList>
    </citation>
    <scope>NUCLEOTIDE SEQUENCE</scope>
    <source>
        <strain evidence="14">KCTC 12988</strain>
    </source>
</reference>
<evidence type="ECO:0000313" key="15">
    <source>
        <dbReference type="Proteomes" id="UP000644507"/>
    </source>
</evidence>
<comment type="function">
    <text evidence="7 10 11">Participates actively in the response to hyperosmotic and heat shock by preventing the aggregation of stress-denatured proteins, in association with DnaK and GrpE. It is the nucleotide exchange factor for DnaK and may function as a thermosensor. Unfolded proteins bind initially to DnaJ; upon interaction with the DnaJ-bound protein, DnaK hydrolyzes its bound ATP, resulting in the formation of a stable complex. GrpE releases ADP from DnaK; ATP binding to DnaK triggers the release of the substrate protein, thus completing the reaction cycle. Several rounds of ATP-dependent interactions between DnaJ, DnaK and GrpE are required for fully efficient folding.</text>
</comment>
<dbReference type="EMBL" id="BMXI01000024">
    <property type="protein sequence ID" value="GHC67408.1"/>
    <property type="molecule type" value="Genomic_DNA"/>
</dbReference>
<dbReference type="SUPFAM" id="SSF58014">
    <property type="entry name" value="Coiled-coil domain of nucleotide exchange factor GrpE"/>
    <property type="match status" value="1"/>
</dbReference>
<evidence type="ECO:0000256" key="6">
    <source>
        <dbReference type="ARBA" id="ARBA00023186"/>
    </source>
</evidence>
<evidence type="ECO:0000256" key="12">
    <source>
        <dbReference type="RuleBase" id="RU004478"/>
    </source>
</evidence>
<evidence type="ECO:0000256" key="13">
    <source>
        <dbReference type="SAM" id="MobiDB-lite"/>
    </source>
</evidence>
<dbReference type="Proteomes" id="UP000644507">
    <property type="component" value="Unassembled WGS sequence"/>
</dbReference>
<dbReference type="GO" id="GO:0051087">
    <property type="term" value="F:protein-folding chaperone binding"/>
    <property type="evidence" value="ECO:0007669"/>
    <property type="project" value="InterPro"/>
</dbReference>
<evidence type="ECO:0000256" key="7">
    <source>
        <dbReference type="ARBA" id="ARBA00053401"/>
    </source>
</evidence>
<dbReference type="GO" id="GO:0005737">
    <property type="term" value="C:cytoplasm"/>
    <property type="evidence" value="ECO:0007669"/>
    <property type="project" value="UniProtKB-SubCell"/>
</dbReference>
<dbReference type="GO" id="GO:0000774">
    <property type="term" value="F:adenyl-nucleotide exchange factor activity"/>
    <property type="evidence" value="ECO:0007669"/>
    <property type="project" value="InterPro"/>
</dbReference>
<dbReference type="InterPro" id="IPR009012">
    <property type="entry name" value="GrpE_head"/>
</dbReference>
<comment type="subcellular location">
    <subcellularLocation>
        <location evidence="1 10">Cytoplasm</location>
    </subcellularLocation>
</comment>
<dbReference type="HAMAP" id="MF_01151">
    <property type="entry name" value="GrpE"/>
    <property type="match status" value="1"/>
</dbReference>
<keyword evidence="4 10" id="KW-0963">Cytoplasm</keyword>
<accession>A0A918WQQ4</accession>
<protein>
    <recommendedName>
        <fullName evidence="8 10">Protein GrpE</fullName>
    </recommendedName>
    <alternativeName>
        <fullName evidence="9 10">HSP-70 cofactor</fullName>
    </alternativeName>
</protein>
<dbReference type="InterPro" id="IPR000740">
    <property type="entry name" value="GrpE"/>
</dbReference>
<dbReference type="Gene3D" id="3.90.20.20">
    <property type="match status" value="1"/>
</dbReference>
<dbReference type="PANTHER" id="PTHR21237:SF23">
    <property type="entry name" value="GRPE PROTEIN HOMOLOG, MITOCHONDRIAL"/>
    <property type="match status" value="1"/>
</dbReference>
<keyword evidence="15" id="KW-1185">Reference proteome</keyword>
<evidence type="ECO:0000313" key="14">
    <source>
        <dbReference type="EMBL" id="GHC67408.1"/>
    </source>
</evidence>
<evidence type="ECO:0000256" key="2">
    <source>
        <dbReference type="ARBA" id="ARBA00009054"/>
    </source>
</evidence>
<gene>
    <name evidence="10" type="primary">grpE</name>
    <name evidence="14" type="ORF">GCM10007100_39320</name>
</gene>
<keyword evidence="6 10" id="KW-0143">Chaperone</keyword>
<proteinExistence type="inferred from homology"/>
<dbReference type="PANTHER" id="PTHR21237">
    <property type="entry name" value="GRPE PROTEIN"/>
    <property type="match status" value="1"/>
</dbReference>
<dbReference type="PROSITE" id="PS01071">
    <property type="entry name" value="GRPE"/>
    <property type="match status" value="1"/>
</dbReference>
<evidence type="ECO:0000256" key="9">
    <source>
        <dbReference type="ARBA" id="ARBA00076414"/>
    </source>
</evidence>
<dbReference type="GO" id="GO:0006457">
    <property type="term" value="P:protein folding"/>
    <property type="evidence" value="ECO:0007669"/>
    <property type="project" value="InterPro"/>
</dbReference>
<dbReference type="GO" id="GO:0051082">
    <property type="term" value="F:unfolded protein binding"/>
    <property type="evidence" value="ECO:0007669"/>
    <property type="project" value="TreeGrafter"/>
</dbReference>
<dbReference type="Gene3D" id="2.30.22.10">
    <property type="entry name" value="Head domain of nucleotide exchange factor GrpE"/>
    <property type="match status" value="1"/>
</dbReference>
<sequence length="201" mass="22206">METGVNEELEEVVTEEEAAAAEETNVEPTGEAEAAPEAAVEEVDPVVALEQEVQKYKDESLRRAAEMDNYRKRMAKELEESRKFSNQRLLMELLPVLDNFGMGMQMAEKEQGSMLYQGMAMVQGQLDEFFSSQGVKPVELEAGGDFDPNFHEAVSQEASDEVEAGKVLRVVRRGYFLGDRLLRPANVIVAKAAEAGEEGGN</sequence>
<evidence type="ECO:0000256" key="4">
    <source>
        <dbReference type="ARBA" id="ARBA00022490"/>
    </source>
</evidence>
<evidence type="ECO:0000256" key="1">
    <source>
        <dbReference type="ARBA" id="ARBA00004496"/>
    </source>
</evidence>
<evidence type="ECO:0000256" key="8">
    <source>
        <dbReference type="ARBA" id="ARBA00072274"/>
    </source>
</evidence>
<feature type="compositionally biased region" description="Acidic residues" evidence="13">
    <location>
        <begin position="1"/>
        <end position="20"/>
    </location>
</feature>
<dbReference type="CDD" id="cd00446">
    <property type="entry name" value="GrpE"/>
    <property type="match status" value="1"/>
</dbReference>
<comment type="subunit">
    <text evidence="3 10">Homodimer.</text>
</comment>
<organism evidence="14 15">
    <name type="scientific">Roseibacillus persicicus</name>
    <dbReference type="NCBI Taxonomy" id="454148"/>
    <lineage>
        <taxon>Bacteria</taxon>
        <taxon>Pseudomonadati</taxon>
        <taxon>Verrucomicrobiota</taxon>
        <taxon>Verrucomicrobiia</taxon>
        <taxon>Verrucomicrobiales</taxon>
        <taxon>Verrucomicrobiaceae</taxon>
        <taxon>Roseibacillus</taxon>
    </lineage>
</organism>
<comment type="similarity">
    <text evidence="2 10 12">Belongs to the GrpE family.</text>
</comment>
<feature type="region of interest" description="Disordered" evidence="13">
    <location>
        <begin position="1"/>
        <end position="40"/>
    </location>
</feature>
<dbReference type="SUPFAM" id="SSF51064">
    <property type="entry name" value="Head domain of nucleotide exchange factor GrpE"/>
    <property type="match status" value="1"/>
</dbReference>
<dbReference type="Pfam" id="PF01025">
    <property type="entry name" value="GrpE"/>
    <property type="match status" value="1"/>
</dbReference>